<reference evidence="2" key="1">
    <citation type="submission" date="2019-11" db="EMBL/GenBank/DDBJ databases">
        <authorList>
            <person name="Liu Y."/>
            <person name="Hou J."/>
            <person name="Li T.-Q."/>
            <person name="Guan C.-H."/>
            <person name="Wu X."/>
            <person name="Wu H.-Z."/>
            <person name="Ling F."/>
            <person name="Zhang R."/>
            <person name="Shi X.-G."/>
            <person name="Ren J.-P."/>
            <person name="Chen E.-F."/>
            <person name="Sun J.-M."/>
        </authorList>
    </citation>
    <scope>NUCLEOTIDE SEQUENCE</scope>
    <source>
        <strain evidence="2">Adult_tree_wgs_1</strain>
        <tissue evidence="2">Leaves</tissue>
    </source>
</reference>
<evidence type="ECO:0000313" key="3">
    <source>
        <dbReference type="Proteomes" id="UP000626092"/>
    </source>
</evidence>
<accession>A0A834GR65</accession>
<feature type="compositionally biased region" description="Basic and acidic residues" evidence="1">
    <location>
        <begin position="28"/>
        <end position="37"/>
    </location>
</feature>
<proteinExistence type="predicted"/>
<protein>
    <submittedName>
        <fullName evidence="2">Uncharacterized protein</fullName>
    </submittedName>
</protein>
<comment type="caution">
    <text evidence="2">The sequence shown here is derived from an EMBL/GenBank/DDBJ whole genome shotgun (WGS) entry which is preliminary data.</text>
</comment>
<dbReference type="AlphaFoldDB" id="A0A834GR65"/>
<feature type="compositionally biased region" description="Polar residues" evidence="1">
    <location>
        <begin position="38"/>
        <end position="47"/>
    </location>
</feature>
<evidence type="ECO:0000256" key="1">
    <source>
        <dbReference type="SAM" id="MobiDB-lite"/>
    </source>
</evidence>
<organism evidence="2 3">
    <name type="scientific">Rhododendron simsii</name>
    <name type="common">Sims's rhododendron</name>
    <dbReference type="NCBI Taxonomy" id="118357"/>
    <lineage>
        <taxon>Eukaryota</taxon>
        <taxon>Viridiplantae</taxon>
        <taxon>Streptophyta</taxon>
        <taxon>Embryophyta</taxon>
        <taxon>Tracheophyta</taxon>
        <taxon>Spermatophyta</taxon>
        <taxon>Magnoliopsida</taxon>
        <taxon>eudicotyledons</taxon>
        <taxon>Gunneridae</taxon>
        <taxon>Pentapetalae</taxon>
        <taxon>asterids</taxon>
        <taxon>Ericales</taxon>
        <taxon>Ericaceae</taxon>
        <taxon>Ericoideae</taxon>
        <taxon>Rhodoreae</taxon>
        <taxon>Rhododendron</taxon>
    </lineage>
</organism>
<name>A0A834GR65_RHOSS</name>
<sequence length="119" mass="13395">MGFLLLLQSSILHDLTQNLRIHRHPKSSKTETIKRESSPNQIKSNSEVGKEDEAEVDCSVSVPNCRLREIEAGNGEFFVIEHYRDYNGIEEKGEDSLISEGNKVLGLRKLVAEVVALFL</sequence>
<dbReference type="EMBL" id="WJXA01000006">
    <property type="protein sequence ID" value="KAF7140373.1"/>
    <property type="molecule type" value="Genomic_DNA"/>
</dbReference>
<dbReference type="OrthoDB" id="1821189at2759"/>
<gene>
    <name evidence="2" type="ORF">RHSIM_Rhsim06G0095400</name>
</gene>
<keyword evidence="3" id="KW-1185">Reference proteome</keyword>
<dbReference type="Proteomes" id="UP000626092">
    <property type="component" value="Unassembled WGS sequence"/>
</dbReference>
<evidence type="ECO:0000313" key="2">
    <source>
        <dbReference type="EMBL" id="KAF7140373.1"/>
    </source>
</evidence>
<feature type="region of interest" description="Disordered" evidence="1">
    <location>
        <begin position="23"/>
        <end position="53"/>
    </location>
</feature>